<reference evidence="3 4" key="1">
    <citation type="journal article" date="2018" name="New Phytol.">
        <title>Comparative genomics and transcriptomics depict ericoid mycorrhizal fungi as versatile saprotrophs and plant mutualists.</title>
        <authorList>
            <person name="Martino E."/>
            <person name="Morin E."/>
            <person name="Grelet G.A."/>
            <person name="Kuo A."/>
            <person name="Kohler A."/>
            <person name="Daghino S."/>
            <person name="Barry K.W."/>
            <person name="Cichocki N."/>
            <person name="Clum A."/>
            <person name="Dockter R.B."/>
            <person name="Hainaut M."/>
            <person name="Kuo R.C."/>
            <person name="LaButti K."/>
            <person name="Lindahl B.D."/>
            <person name="Lindquist E.A."/>
            <person name="Lipzen A."/>
            <person name="Khouja H.R."/>
            <person name="Magnuson J."/>
            <person name="Murat C."/>
            <person name="Ohm R.A."/>
            <person name="Singer S.W."/>
            <person name="Spatafora J.W."/>
            <person name="Wang M."/>
            <person name="Veneault-Fourrey C."/>
            <person name="Henrissat B."/>
            <person name="Grigoriev I.V."/>
            <person name="Martin F.M."/>
            <person name="Perotto S."/>
        </authorList>
    </citation>
    <scope>NUCLEOTIDE SEQUENCE [LARGE SCALE GENOMIC DNA]</scope>
    <source>
        <strain evidence="3 4">ATCC 22711</strain>
    </source>
</reference>
<feature type="region of interest" description="Disordered" evidence="1">
    <location>
        <begin position="87"/>
        <end position="184"/>
    </location>
</feature>
<name>A0A2T3B566_AMORE</name>
<accession>A0A2T3B566</accession>
<dbReference type="STRING" id="857342.A0A2T3B566"/>
<dbReference type="OrthoDB" id="5597581at2759"/>
<dbReference type="AlphaFoldDB" id="A0A2T3B566"/>
<dbReference type="EMBL" id="KZ679009">
    <property type="protein sequence ID" value="PSS21892.1"/>
    <property type="molecule type" value="Genomic_DNA"/>
</dbReference>
<dbReference type="InterPro" id="IPR019007">
    <property type="entry name" value="Wbp11/ELF5/Saf1_N"/>
</dbReference>
<dbReference type="RefSeq" id="XP_024722047.1">
    <property type="nucleotide sequence ID" value="XM_024870149.1"/>
</dbReference>
<sequence>MPKERTINPAQAQRKAEKAKAIKKGKAEALARRNEKLARRNPERLQRQIDDLKAIESSGGTLTNHEKTVLAGLEKDLRAVQKAREALGDAAPKFGGGPRTDAGGHRLGKRRRDERESSSESEEVPEDVKSIPMPRDTPPPIPKEVLDRWYQKRRERMARERGTDANATPLGRDERSASAPKVEAKTVYEAKPVVRDLRKEAAAFVPAAVRLKMEKSKGVGGLVEPEEADRLEREGYMAVRREAEGSGSGEKTGVDRDNTTAHSRVATIEDVEDEDG</sequence>
<feature type="compositionally biased region" description="Basic and acidic residues" evidence="1">
    <location>
        <begin position="144"/>
        <end position="163"/>
    </location>
</feature>
<evidence type="ECO:0000313" key="4">
    <source>
        <dbReference type="Proteomes" id="UP000241818"/>
    </source>
</evidence>
<evidence type="ECO:0000259" key="2">
    <source>
        <dbReference type="Pfam" id="PF09429"/>
    </source>
</evidence>
<dbReference type="GO" id="GO:0006396">
    <property type="term" value="P:RNA processing"/>
    <property type="evidence" value="ECO:0007669"/>
    <property type="project" value="InterPro"/>
</dbReference>
<evidence type="ECO:0000313" key="3">
    <source>
        <dbReference type="EMBL" id="PSS21892.1"/>
    </source>
</evidence>
<feature type="region of interest" description="Disordered" evidence="1">
    <location>
        <begin position="240"/>
        <end position="276"/>
    </location>
</feature>
<protein>
    <recommendedName>
        <fullName evidence="2">Wbp11/ELF5/Saf1 N-terminal domain-containing protein</fullName>
    </recommendedName>
</protein>
<feature type="compositionally biased region" description="Basic and acidic residues" evidence="1">
    <location>
        <begin position="171"/>
        <end position="184"/>
    </location>
</feature>
<dbReference type="Proteomes" id="UP000241818">
    <property type="component" value="Unassembled WGS sequence"/>
</dbReference>
<feature type="region of interest" description="Disordered" evidence="1">
    <location>
        <begin position="1"/>
        <end position="63"/>
    </location>
</feature>
<dbReference type="GeneID" id="36578230"/>
<dbReference type="Pfam" id="PF09429">
    <property type="entry name" value="Wbp11"/>
    <property type="match status" value="1"/>
</dbReference>
<keyword evidence="4" id="KW-1185">Reference proteome</keyword>
<proteinExistence type="predicted"/>
<dbReference type="InParanoid" id="A0A2T3B566"/>
<evidence type="ECO:0000256" key="1">
    <source>
        <dbReference type="SAM" id="MobiDB-lite"/>
    </source>
</evidence>
<gene>
    <name evidence="3" type="ORF">M430DRAFT_98887</name>
</gene>
<feature type="compositionally biased region" description="Basic and acidic residues" evidence="1">
    <location>
        <begin position="14"/>
        <end position="54"/>
    </location>
</feature>
<feature type="domain" description="Wbp11/ELF5/Saf1 N-terminal" evidence="2">
    <location>
        <begin position="4"/>
        <end position="82"/>
    </location>
</feature>
<organism evidence="3 4">
    <name type="scientific">Amorphotheca resinae ATCC 22711</name>
    <dbReference type="NCBI Taxonomy" id="857342"/>
    <lineage>
        <taxon>Eukaryota</taxon>
        <taxon>Fungi</taxon>
        <taxon>Dikarya</taxon>
        <taxon>Ascomycota</taxon>
        <taxon>Pezizomycotina</taxon>
        <taxon>Leotiomycetes</taxon>
        <taxon>Helotiales</taxon>
        <taxon>Amorphothecaceae</taxon>
        <taxon>Amorphotheca</taxon>
    </lineage>
</organism>